<reference evidence="11 12" key="1">
    <citation type="submission" date="2023-01" db="EMBL/GenBank/DDBJ databases">
        <title>Trichodesmium-associated heterotrophic epibiont bacteria.</title>
        <authorList>
            <person name="Cleveland C.S."/>
            <person name="Webb E.A."/>
        </authorList>
    </citation>
    <scope>NUCLEOTIDE SEQUENCE [LARGE SCALE GENOMIC DNA]</scope>
    <source>
        <strain evidence="11 12">USCH2</strain>
    </source>
</reference>
<sequence>MDSQLVCSEVIAKSGIAFGTSGARGLVKDFTADVNAAFALAFVSAIENECTFDIVAIAIDNRPSSYAIAQACAEALKQHKLNVVYYGVIPTPALAYKAMQDNIPCIMVTGSHIPFDRNGLKFYRPDGEITKADEQAILNSKALFTSLPEPLAELTLDIAACESYTQRYTSLFSKDTLKGKKIGIYEHSSAGRDIYKVLFEQLGAEVICLGRSDEFVPIDTEAVSEEDKQRALDWSSKYRFDAIFSTDGDGDRPLIADERGNWLRGDILGLLCSQLLNIEAIATPVSCNTAIEKSASFKQVKRTKIGSPYVIAEFAKLAEQYTSVAGFEANGGYLLGSDVFFNGKLINSLPTRDALLPALILLAQPGHISEFLTKLPQRFTVSDRIKNFPRESSLEIIDALKKNAHSFLSELGYDESYELNLIDGLRIMLASGDVVHLRPSGNAPELRCYAECDTTERALLLVQNTLRIILSKRL</sequence>
<dbReference type="InterPro" id="IPR050060">
    <property type="entry name" value="Phosphoglucosamine_mutase"/>
</dbReference>
<dbReference type="Proteomes" id="UP001377972">
    <property type="component" value="Unassembled WGS sequence"/>
</dbReference>
<dbReference type="SUPFAM" id="SSF55957">
    <property type="entry name" value="Phosphoglucomutase, C-terminal domain"/>
    <property type="match status" value="1"/>
</dbReference>
<dbReference type="InterPro" id="IPR005846">
    <property type="entry name" value="A-D-PHexomutase_a/b/a-III"/>
</dbReference>
<name>A0ABU8SV82_9GAMM</name>
<dbReference type="CDD" id="cd03088">
    <property type="entry name" value="ManB"/>
    <property type="match status" value="1"/>
</dbReference>
<keyword evidence="5" id="KW-0460">Magnesium</keyword>
<dbReference type="PANTHER" id="PTHR42946:SF1">
    <property type="entry name" value="PHOSPHOGLUCOMUTASE (ALPHA-D-GLUCOSE-1,6-BISPHOSPHATE-DEPENDENT)"/>
    <property type="match status" value="1"/>
</dbReference>
<evidence type="ECO:0000256" key="5">
    <source>
        <dbReference type="ARBA" id="ARBA00022842"/>
    </source>
</evidence>
<gene>
    <name evidence="11" type="ORF">PQI24_12900</name>
</gene>
<proteinExistence type="inferred from homology"/>
<evidence type="ECO:0000256" key="1">
    <source>
        <dbReference type="ARBA" id="ARBA00001946"/>
    </source>
</evidence>
<dbReference type="EMBL" id="JAQPZS010000011">
    <property type="protein sequence ID" value="MEJ6496940.1"/>
    <property type="molecule type" value="Genomic_DNA"/>
</dbReference>
<dbReference type="InterPro" id="IPR005843">
    <property type="entry name" value="A-D-PHexomutase_C"/>
</dbReference>
<dbReference type="Gene3D" id="3.30.310.50">
    <property type="entry name" value="Alpha-D-phosphohexomutase, C-terminal domain"/>
    <property type="match status" value="1"/>
</dbReference>
<dbReference type="RefSeq" id="WP_339981084.1">
    <property type="nucleotide sequence ID" value="NZ_JAQPZS010000011.1"/>
</dbReference>
<dbReference type="PANTHER" id="PTHR42946">
    <property type="entry name" value="PHOSPHOHEXOSE MUTASE"/>
    <property type="match status" value="1"/>
</dbReference>
<feature type="domain" description="Alpha-D-phosphohexomutase alpha/beta/alpha" evidence="8">
    <location>
        <begin position="17"/>
        <end position="139"/>
    </location>
</feature>
<feature type="domain" description="Alpha-D-phosphohexomutase alpha/beta/alpha" evidence="10">
    <location>
        <begin position="270"/>
        <end position="363"/>
    </location>
</feature>
<dbReference type="SUPFAM" id="SSF53738">
    <property type="entry name" value="Phosphoglucomutase, first 3 domains"/>
    <property type="match status" value="3"/>
</dbReference>
<evidence type="ECO:0000313" key="12">
    <source>
        <dbReference type="Proteomes" id="UP001377972"/>
    </source>
</evidence>
<dbReference type="Pfam" id="PF02880">
    <property type="entry name" value="PGM_PMM_III"/>
    <property type="match status" value="1"/>
</dbReference>
<evidence type="ECO:0000259" key="7">
    <source>
        <dbReference type="Pfam" id="PF00408"/>
    </source>
</evidence>
<comment type="cofactor">
    <cofactor evidence="1">
        <name>Mg(2+)</name>
        <dbReference type="ChEBI" id="CHEBI:18420"/>
    </cofactor>
</comment>
<accession>A0ABU8SV82</accession>
<keyword evidence="4" id="KW-0479">Metal-binding</keyword>
<feature type="domain" description="Alpha-D-phosphohexomutase C-terminal" evidence="7">
    <location>
        <begin position="403"/>
        <end position="461"/>
    </location>
</feature>
<dbReference type="InterPro" id="IPR036900">
    <property type="entry name" value="A-D-PHexomutase_C_sf"/>
</dbReference>
<keyword evidence="6" id="KW-0413">Isomerase</keyword>
<dbReference type="Pfam" id="PF02879">
    <property type="entry name" value="PGM_PMM_II"/>
    <property type="match status" value="1"/>
</dbReference>
<evidence type="ECO:0000256" key="6">
    <source>
        <dbReference type="ARBA" id="ARBA00023235"/>
    </source>
</evidence>
<comment type="caution">
    <text evidence="11">The sequence shown here is derived from an EMBL/GenBank/DDBJ whole genome shotgun (WGS) entry which is preliminary data.</text>
</comment>
<evidence type="ECO:0000256" key="4">
    <source>
        <dbReference type="ARBA" id="ARBA00022723"/>
    </source>
</evidence>
<evidence type="ECO:0000313" key="11">
    <source>
        <dbReference type="EMBL" id="MEJ6496940.1"/>
    </source>
</evidence>
<evidence type="ECO:0000256" key="3">
    <source>
        <dbReference type="ARBA" id="ARBA00022553"/>
    </source>
</evidence>
<dbReference type="InterPro" id="IPR016055">
    <property type="entry name" value="A-D-PHexomutase_a/b/a-I/II/III"/>
</dbReference>
<feature type="domain" description="Alpha-D-phosphohexomutase alpha/beta/alpha" evidence="9">
    <location>
        <begin position="163"/>
        <end position="260"/>
    </location>
</feature>
<dbReference type="Pfam" id="PF00408">
    <property type="entry name" value="PGM_PMM_IV"/>
    <property type="match status" value="1"/>
</dbReference>
<evidence type="ECO:0000259" key="8">
    <source>
        <dbReference type="Pfam" id="PF02878"/>
    </source>
</evidence>
<protein>
    <submittedName>
        <fullName evidence="11">Phosphomannomutase</fullName>
    </submittedName>
</protein>
<evidence type="ECO:0000259" key="10">
    <source>
        <dbReference type="Pfam" id="PF02880"/>
    </source>
</evidence>
<organism evidence="11 12">
    <name type="scientific">Pseudoalteromonas lipolytica</name>
    <dbReference type="NCBI Taxonomy" id="570156"/>
    <lineage>
        <taxon>Bacteria</taxon>
        <taxon>Pseudomonadati</taxon>
        <taxon>Pseudomonadota</taxon>
        <taxon>Gammaproteobacteria</taxon>
        <taxon>Alteromonadales</taxon>
        <taxon>Pseudoalteromonadaceae</taxon>
        <taxon>Pseudoalteromonas</taxon>
    </lineage>
</organism>
<keyword evidence="3" id="KW-0597">Phosphoprotein</keyword>
<dbReference type="Pfam" id="PF02878">
    <property type="entry name" value="PGM_PMM_I"/>
    <property type="match status" value="1"/>
</dbReference>
<keyword evidence="12" id="KW-1185">Reference proteome</keyword>
<comment type="similarity">
    <text evidence="2">Belongs to the phosphohexose mutase family.</text>
</comment>
<dbReference type="InterPro" id="IPR005844">
    <property type="entry name" value="A-D-PHexomutase_a/b/a-I"/>
</dbReference>
<evidence type="ECO:0000259" key="9">
    <source>
        <dbReference type="Pfam" id="PF02879"/>
    </source>
</evidence>
<dbReference type="Gene3D" id="3.40.120.10">
    <property type="entry name" value="Alpha-D-Glucose-1,6-Bisphosphate, subunit A, domain 3"/>
    <property type="match status" value="3"/>
</dbReference>
<evidence type="ECO:0000256" key="2">
    <source>
        <dbReference type="ARBA" id="ARBA00010231"/>
    </source>
</evidence>
<dbReference type="InterPro" id="IPR005845">
    <property type="entry name" value="A-D-PHexomutase_a/b/a-II"/>
</dbReference>